<keyword evidence="9" id="KW-1185">Reference proteome</keyword>
<dbReference type="InterPro" id="IPR029487">
    <property type="entry name" value="NEL_dom"/>
</dbReference>
<evidence type="ECO:0000256" key="2">
    <source>
        <dbReference type="ARBA" id="ARBA00012483"/>
    </source>
</evidence>
<dbReference type="Gene3D" id="1.20.58.360">
    <property type="entry name" value="Shigella T3SS effector IpaH defines"/>
    <property type="match status" value="1"/>
</dbReference>
<comment type="caution">
    <text evidence="6">Lacks conserved residue(s) required for the propagation of feature annotation.</text>
</comment>
<dbReference type="PANTHER" id="PTHR48051:SF1">
    <property type="entry name" value="RAS SUPPRESSOR PROTEIN 1"/>
    <property type="match status" value="1"/>
</dbReference>
<dbReference type="SUPFAM" id="SSF52058">
    <property type="entry name" value="L domain-like"/>
    <property type="match status" value="1"/>
</dbReference>
<dbReference type="Pfam" id="PF14496">
    <property type="entry name" value="NEL"/>
    <property type="match status" value="1"/>
</dbReference>
<dbReference type="RefSeq" id="WP_212544516.1">
    <property type="nucleotide sequence ID" value="NZ_JAGYHF010000004.1"/>
</dbReference>
<dbReference type="InterPro" id="IPR001611">
    <property type="entry name" value="Leu-rich_rpt"/>
</dbReference>
<dbReference type="SMART" id="SM00369">
    <property type="entry name" value="LRR_TYP"/>
    <property type="match status" value="4"/>
</dbReference>
<dbReference type="EC" id="2.3.2.27" evidence="2"/>
<evidence type="ECO:0000256" key="4">
    <source>
        <dbReference type="ARBA" id="ARBA00022737"/>
    </source>
</evidence>
<dbReference type="Gene3D" id="3.80.10.10">
    <property type="entry name" value="Ribonuclease Inhibitor"/>
    <property type="match status" value="1"/>
</dbReference>
<protein>
    <recommendedName>
        <fullName evidence="2">RING-type E3 ubiquitin transferase</fullName>
        <ecNumber evidence="2">2.3.2.27</ecNumber>
    </recommendedName>
</protein>
<evidence type="ECO:0000256" key="5">
    <source>
        <dbReference type="ARBA" id="ARBA00023026"/>
    </source>
</evidence>
<dbReference type="PROSITE" id="PS51450">
    <property type="entry name" value="LRR"/>
    <property type="match status" value="1"/>
</dbReference>
<dbReference type="InterPro" id="IPR046673">
    <property type="entry name" value="ToxA_N"/>
</dbReference>
<dbReference type="Pfam" id="PF20178">
    <property type="entry name" value="ToxA_N"/>
    <property type="match status" value="1"/>
</dbReference>
<evidence type="ECO:0000313" key="9">
    <source>
        <dbReference type="Proteomes" id="UP000676035"/>
    </source>
</evidence>
<keyword evidence="6" id="KW-0833">Ubl conjugation pathway</keyword>
<keyword evidence="6" id="KW-0964">Secreted</keyword>
<evidence type="ECO:0000256" key="6">
    <source>
        <dbReference type="PROSITE-ProRule" id="PRU01398"/>
    </source>
</evidence>
<dbReference type="PANTHER" id="PTHR48051">
    <property type="match status" value="1"/>
</dbReference>
<evidence type="ECO:0000259" key="7">
    <source>
        <dbReference type="PROSITE" id="PS52053"/>
    </source>
</evidence>
<accession>A0ABS5MW98</accession>
<keyword evidence="6" id="KW-1035">Host cytoplasm</keyword>
<comment type="similarity">
    <text evidence="6">Belongs to the LRR-containing bacterial E3 ligase family.</text>
</comment>
<dbReference type="Proteomes" id="UP000676035">
    <property type="component" value="Unassembled WGS sequence"/>
</dbReference>
<dbReference type="EMBL" id="JAGYHF010000004">
    <property type="protein sequence ID" value="MBS4078312.1"/>
    <property type="molecule type" value="Genomic_DNA"/>
</dbReference>
<reference evidence="8 9" key="1">
    <citation type="submission" date="2021-04" db="EMBL/GenBank/DDBJ databases">
        <title>Pseudomonas rustica sp. nov. isolated from raw milk.</title>
        <authorList>
            <person name="Fiedler G."/>
            <person name="Gieschler S."/>
            <person name="Kabisch J."/>
            <person name="Grimmler C."/>
            <person name="Brinks E."/>
            <person name="Wagner N."/>
            <person name="Hetzer B."/>
            <person name="Franz C.M.A.P."/>
            <person name="Boehnlein C."/>
        </authorList>
    </citation>
    <scope>NUCLEOTIDE SEQUENCE [LARGE SCALE GENOMIC DNA]</scope>
    <source>
        <strain evidence="8 9">MBT-4</strain>
    </source>
</reference>
<proteinExistence type="inferred from homology"/>
<dbReference type="InterPro" id="IPR003591">
    <property type="entry name" value="Leu-rich_rpt_typical-subtyp"/>
</dbReference>
<feature type="domain" description="NEL" evidence="7">
    <location>
        <begin position="1307"/>
        <end position="1606"/>
    </location>
</feature>
<evidence type="ECO:0000313" key="8">
    <source>
        <dbReference type="EMBL" id="MBS4078312.1"/>
    </source>
</evidence>
<keyword evidence="5" id="KW-0843">Virulence</keyword>
<dbReference type="InterPro" id="IPR050216">
    <property type="entry name" value="LRR_domain-containing"/>
</dbReference>
<dbReference type="InterPro" id="IPR032675">
    <property type="entry name" value="LRR_dom_sf"/>
</dbReference>
<comment type="catalytic activity">
    <reaction evidence="1">
        <text>S-ubiquitinyl-[E2 ubiquitin-conjugating enzyme]-L-cysteine + [acceptor protein]-L-lysine = [E2 ubiquitin-conjugating enzyme]-L-cysteine + N(6)-ubiquitinyl-[acceptor protein]-L-lysine.</text>
        <dbReference type="EC" id="2.3.2.27"/>
    </reaction>
</comment>
<evidence type="ECO:0000256" key="3">
    <source>
        <dbReference type="ARBA" id="ARBA00022614"/>
    </source>
</evidence>
<gene>
    <name evidence="8" type="ORF">KFS80_08460</name>
</gene>
<organism evidence="8 9">
    <name type="scientific">Pseudomonas rustica</name>
    <dbReference type="NCBI Taxonomy" id="2827099"/>
    <lineage>
        <taxon>Bacteria</taxon>
        <taxon>Pseudomonadati</taxon>
        <taxon>Pseudomonadota</taxon>
        <taxon>Gammaproteobacteria</taxon>
        <taxon>Pseudomonadales</taxon>
        <taxon>Pseudomonadaceae</taxon>
        <taxon>Pseudomonas</taxon>
    </lineage>
</organism>
<dbReference type="PROSITE" id="PS52053">
    <property type="entry name" value="NEL"/>
    <property type="match status" value="1"/>
</dbReference>
<keyword evidence="3" id="KW-0433">Leucine-rich repeat</keyword>
<name>A0ABS5MW98_9PSED</name>
<keyword evidence="4" id="KW-0677">Repeat</keyword>
<comment type="caution">
    <text evidence="8">The sequence shown here is derived from an EMBL/GenBank/DDBJ whole genome shotgun (WGS) entry which is preliminary data.</text>
</comment>
<evidence type="ECO:0000256" key="1">
    <source>
        <dbReference type="ARBA" id="ARBA00000900"/>
    </source>
</evidence>
<sequence length="1610" mass="182037">MSTPMAMTLEQQGVFFEFFKKMQWPAWFIQSSPAQRKALYDGLIASFATRDEARTALEKLRDPNRFATEKLTKALSEKIKEPLDITGAVFQHVRSTSSLLGLRKKLVLPIARDLVVAACENFTSEETRAENYHARSLIYLPESVTGRGNRVLPLQPHELAVLCRELDLGKQYQQHLEQILEKDPQTRKACVAHSRRSFEVDLQLALMKQHISPDTHQRLREALQHGEAAGLSQAAFSLHTIKLLDCTIYGVMVLQLKTADKRCVLYLPGDPEQSIQEFSSFQKMEVRLSARLRQSTFHHYFARFVALGEQVEFRSQLKQRLLEPSGGSPLPKESIYLPVTAVDMEGDGLQGLFLQRLALVKSTARLLVVPTDDEDEKERLARLETYETVGIDLALFAASFIPGVGEILMAVTAFQLLRGVYLGIDSWARGDQEQATEYFFDTTENLILAAALAAGQLVISSAYRTIKGTGVVARLREVKLSAGLRRLWNPDLAPYRQRMTLPDGLRTDQRGLRWLAGQAYLQLGAHVYAVRPQIDTEMWEVQPPSSLREDYAPLLETNDFGAWRHDCELPQAWDRLTLLRRLGYSESLLDDALIMDAMTASGVQDDELRQAILDRRRPPAALIDSVQRFDTDVQVRRFIEQLGALPTAVQADFELQLYLLTSLQRWPLHTALSITDATGQTLKSFAGAQSITRYIALRHDAFAKGHLYRDVLAALSESERSELLSTVSAEYGQQQALQQVMQEHAISTNYKLFEQLYQRNAPTLSRESALLVDMFSELPASFANELVWYADAHELLELEAGHVPLRQAEEARRYLQVIREIRAFEGLYLDAAATTDTNRLVLDALEHSPGWKDGLYVEILDGTRSDDVVAVLGSEEAPEHMQLLAHGYAYEVLNKQFEQVALLPGRTREHYFEALWQGLSAQRREALGVATVDGVTSLRHKITATALRRREVAHLTLSNSPVRSGYTSPMRLADRVQPESLSRAHVNDTPHSDAVALKQRAQELYPTHSNEQINAFLQSLGADEMLGLRKLEHLRVEFFNLRDILQRWIMRESWHQGLNGPRIKVTKLARFRAAIQIIRCWRRETPRIPMSQEILYELSLPELVLGQLPVLPADFSHVGALNIAHIGAGAGISQFLAGFTNVRELSLAGNELTRLPAAISGMTRLETLELNENRIHLTEESASQLARMSSLKRLELSFNPDLGRCPDVSRLPLLEHLGLRDTGISTWPTGTEGLPKLRTLDLRDNRIVEVPQNVLVSTDVLNQGTDIRGNPLSADSLTRLSAYERRNQINFGLLSLGQTDLVARVLVDESMSSIWLTGVTGPLMLTRQRLWRSVFLQPYSRRFFSLLIRLRYTVDYRLAFTTLRERVWGVITSAAEDAALRRALFRMADADARSIDDCSLQFSDLAVTVLCYRALNVARRGDVQLERQFLRLLRGLFRLRAVEKEAHKNIVARQLTETLTAEDARQVSFAFRLGLAQRLDLLGQPTAINERLDVEVTQQTLDLVYEQIIREEQSGALLESLKTHPIWVEYLERAYHEPFDAIDINAKLALLNLDRLTQLNREQLSVRMTAITENSANLRRALFTRLTQAALDRFAVLPAPIDVPTFDVIE</sequence>